<evidence type="ECO:0000313" key="3">
    <source>
        <dbReference type="Proteomes" id="UP000326396"/>
    </source>
</evidence>
<organism evidence="2 3">
    <name type="scientific">Mikania micrantha</name>
    <name type="common">bitter vine</name>
    <dbReference type="NCBI Taxonomy" id="192012"/>
    <lineage>
        <taxon>Eukaryota</taxon>
        <taxon>Viridiplantae</taxon>
        <taxon>Streptophyta</taxon>
        <taxon>Embryophyta</taxon>
        <taxon>Tracheophyta</taxon>
        <taxon>Spermatophyta</taxon>
        <taxon>Magnoliopsida</taxon>
        <taxon>eudicotyledons</taxon>
        <taxon>Gunneridae</taxon>
        <taxon>Pentapetalae</taxon>
        <taxon>asterids</taxon>
        <taxon>campanulids</taxon>
        <taxon>Asterales</taxon>
        <taxon>Asteraceae</taxon>
        <taxon>Asteroideae</taxon>
        <taxon>Heliantheae alliance</taxon>
        <taxon>Eupatorieae</taxon>
        <taxon>Mikania</taxon>
    </lineage>
</organism>
<proteinExistence type="predicted"/>
<dbReference type="SUPFAM" id="SSF56672">
    <property type="entry name" value="DNA/RNA polymerases"/>
    <property type="match status" value="1"/>
</dbReference>
<keyword evidence="3" id="KW-1185">Reference proteome</keyword>
<reference evidence="2 3" key="1">
    <citation type="submission" date="2019-05" db="EMBL/GenBank/DDBJ databases">
        <title>Mikania micrantha, genome provides insights into the molecular mechanism of rapid growth.</title>
        <authorList>
            <person name="Liu B."/>
        </authorList>
    </citation>
    <scope>NUCLEOTIDE SEQUENCE [LARGE SCALE GENOMIC DNA]</scope>
    <source>
        <strain evidence="2">NLD-2019</strain>
        <tissue evidence="2">Leaf</tissue>
    </source>
</reference>
<protein>
    <recommendedName>
        <fullName evidence="1">Reverse transcriptase/retrotransposon-derived protein RNase H-like domain-containing protein</fullName>
    </recommendedName>
</protein>
<accession>A0A5N6M042</accession>
<dbReference type="PANTHER" id="PTHR34072:SF55">
    <property type="entry name" value="DNA_RNA POLYMERASES SUPERFAMILY PROTEIN"/>
    <property type="match status" value="1"/>
</dbReference>
<dbReference type="AlphaFoldDB" id="A0A5N6M042"/>
<dbReference type="InterPro" id="IPR043502">
    <property type="entry name" value="DNA/RNA_pol_sf"/>
</dbReference>
<name>A0A5N6M042_9ASTR</name>
<gene>
    <name evidence="2" type="ORF">E3N88_35031</name>
</gene>
<dbReference type="Pfam" id="PF17919">
    <property type="entry name" value="RT_RNaseH_2"/>
    <property type="match status" value="1"/>
</dbReference>
<dbReference type="InterPro" id="IPR041577">
    <property type="entry name" value="RT_RNaseH_2"/>
</dbReference>
<feature type="domain" description="Reverse transcriptase/retrotransposon-derived protein RNase H-like" evidence="1">
    <location>
        <begin position="118"/>
        <end position="180"/>
    </location>
</feature>
<sequence>MNMQLTLLKVYAFMQKYEQTFASLSANVQAILAKLTSNGSSSLHVDGEDPIVMTVTNRGERLHRIGKIDFPKFDCSTSDFIVIPGIYTWNISEKYAKSKCSFGGTSVEYLRHIISKEDEATKAFHELKLALTSPPVLALPNFSKPFVVESDASGKGIGAILMQEGHPIAFISKALSAKQHA</sequence>
<dbReference type="EMBL" id="SZYD01000017">
    <property type="protein sequence ID" value="KAD3067151.1"/>
    <property type="molecule type" value="Genomic_DNA"/>
</dbReference>
<dbReference type="PANTHER" id="PTHR34072">
    <property type="entry name" value="ENZYMATIC POLYPROTEIN-RELATED"/>
    <property type="match status" value="1"/>
</dbReference>
<dbReference type="Proteomes" id="UP000326396">
    <property type="component" value="Linkage Group LG7"/>
</dbReference>
<dbReference type="OrthoDB" id="1731221at2759"/>
<evidence type="ECO:0000259" key="1">
    <source>
        <dbReference type="Pfam" id="PF17919"/>
    </source>
</evidence>
<comment type="caution">
    <text evidence="2">The sequence shown here is derived from an EMBL/GenBank/DDBJ whole genome shotgun (WGS) entry which is preliminary data.</text>
</comment>
<evidence type="ECO:0000313" key="2">
    <source>
        <dbReference type="EMBL" id="KAD3067151.1"/>
    </source>
</evidence>